<feature type="region of interest" description="Disordered" evidence="1">
    <location>
        <begin position="52"/>
        <end position="73"/>
    </location>
</feature>
<feature type="compositionally biased region" description="Basic and acidic residues" evidence="1">
    <location>
        <begin position="60"/>
        <end position="69"/>
    </location>
</feature>
<accession>A0A410RR27</accession>
<dbReference type="AlphaFoldDB" id="A0A410RR27"/>
<gene>
    <name evidence="2" type="ORF">EJ065_2783</name>
</gene>
<feature type="region of interest" description="Disordered" evidence="1">
    <location>
        <begin position="188"/>
        <end position="218"/>
    </location>
</feature>
<dbReference type="EMBL" id="CP034669">
    <property type="protein sequence ID" value="QAT84355.1"/>
    <property type="molecule type" value="Genomic_DNA"/>
</dbReference>
<dbReference type="Proteomes" id="UP000288758">
    <property type="component" value="Chromosome"/>
</dbReference>
<evidence type="ECO:0000313" key="2">
    <source>
        <dbReference type="EMBL" id="QAT84355.1"/>
    </source>
</evidence>
<evidence type="ECO:0000256" key="1">
    <source>
        <dbReference type="SAM" id="MobiDB-lite"/>
    </source>
</evidence>
<name>A0A410RR27_CORCK</name>
<evidence type="ECO:0000313" key="3">
    <source>
        <dbReference type="Proteomes" id="UP000288758"/>
    </source>
</evidence>
<proteinExistence type="predicted"/>
<reference evidence="2 3" key="1">
    <citation type="submission" date="2018-12" db="EMBL/GenBank/DDBJ databases">
        <title>Complete Genome Sequence of the Corallopyronin A producing Myxobacterium Corallococcus coralloides B035.</title>
        <authorList>
            <person name="Bouhired S.M."/>
            <person name="Rupp O."/>
            <person name="Blom J."/>
            <person name="Schaeberle T.F."/>
            <person name="Kehraus S."/>
            <person name="Schiefer A."/>
            <person name="Pfarr K."/>
            <person name="Goesmann A."/>
            <person name="Hoerauf A."/>
            <person name="Koenig G.M."/>
        </authorList>
    </citation>
    <scope>NUCLEOTIDE SEQUENCE [LARGE SCALE GENOMIC DNA]</scope>
    <source>
        <strain evidence="2 3">B035</strain>
    </source>
</reference>
<sequence>MRQEVAGALAAARARLSARAVAMVDRWLRPRLRLCTSRWAWRSRLRMLEEGRGESPVGRHSGEAKEAENTKAGSRWVSAASGLGPSVSPTGFELLDWGARRPATAHAFAAILKDFRHLQSWSESHLSRAAAGIRPVLETCWRRVSSKQSDCRSSAQGLWGSPQRRRKLAAPAIPAIPERSISGMVRSAADHATGGPMSEASGRISRKSGAPSGFSVRGGRLVTHADEVDQFSRPVVPLSR</sequence>
<protein>
    <submittedName>
        <fullName evidence="2">Uncharacterized protein</fullName>
    </submittedName>
</protein>
<organism evidence="2 3">
    <name type="scientific">Corallococcus coralloides</name>
    <name type="common">Myxococcus coralloides</name>
    <dbReference type="NCBI Taxonomy" id="184914"/>
    <lineage>
        <taxon>Bacteria</taxon>
        <taxon>Pseudomonadati</taxon>
        <taxon>Myxococcota</taxon>
        <taxon>Myxococcia</taxon>
        <taxon>Myxococcales</taxon>
        <taxon>Cystobacterineae</taxon>
        <taxon>Myxococcaceae</taxon>
        <taxon>Corallococcus</taxon>
    </lineage>
</organism>